<protein>
    <submittedName>
        <fullName evidence="1">Uncharacterized protein</fullName>
    </submittedName>
</protein>
<keyword evidence="2" id="KW-1185">Reference proteome</keyword>
<dbReference type="EMBL" id="OBMQ01000007">
    <property type="protein sequence ID" value="SOC13394.1"/>
    <property type="molecule type" value="Genomic_DNA"/>
</dbReference>
<sequence length="53" mass="6118">MPISINKMVVCKKCGKRITIKVGDVRGPKEIKQLYNAYCPKCKIENFFSKLKQ</sequence>
<dbReference type="Proteomes" id="UP000219636">
    <property type="component" value="Unassembled WGS sequence"/>
</dbReference>
<dbReference type="RefSeq" id="WP_161946672.1">
    <property type="nucleotide sequence ID" value="NZ_OBMQ01000007.1"/>
</dbReference>
<reference evidence="2" key="1">
    <citation type="submission" date="2017-08" db="EMBL/GenBank/DDBJ databases">
        <authorList>
            <person name="Varghese N."/>
            <person name="Submissions S."/>
        </authorList>
    </citation>
    <scope>NUCLEOTIDE SEQUENCE [LARGE SCALE GENOMIC DNA]</scope>
    <source>
        <strain evidence="2">JC22</strain>
    </source>
</reference>
<name>A0A285SXI9_9BACL</name>
<proteinExistence type="predicted"/>
<evidence type="ECO:0000313" key="1">
    <source>
        <dbReference type="EMBL" id="SOC13394.1"/>
    </source>
</evidence>
<accession>A0A285SXI9</accession>
<dbReference type="AlphaFoldDB" id="A0A285SXI9"/>
<organism evidence="1 2">
    <name type="scientific">Ureibacillus xyleni</name>
    <dbReference type="NCBI Taxonomy" id="614648"/>
    <lineage>
        <taxon>Bacteria</taxon>
        <taxon>Bacillati</taxon>
        <taxon>Bacillota</taxon>
        <taxon>Bacilli</taxon>
        <taxon>Bacillales</taxon>
        <taxon>Caryophanaceae</taxon>
        <taxon>Ureibacillus</taxon>
    </lineage>
</organism>
<gene>
    <name evidence="1" type="ORF">SAMN05880501_107177</name>
</gene>
<evidence type="ECO:0000313" key="2">
    <source>
        <dbReference type="Proteomes" id="UP000219636"/>
    </source>
</evidence>